<protein>
    <recommendedName>
        <fullName evidence="7">Pre-mRNA-splicing factor SLU7</fullName>
    </recommendedName>
</protein>
<reference evidence="10" key="1">
    <citation type="submission" date="2020-05" db="EMBL/GenBank/DDBJ databases">
        <title>Mycena genomes resolve the evolution of fungal bioluminescence.</title>
        <authorList>
            <person name="Tsai I.J."/>
        </authorList>
    </citation>
    <scope>NUCLEOTIDE SEQUENCE</scope>
    <source>
        <strain evidence="10">CCC161011</strain>
    </source>
</reference>
<evidence type="ECO:0000256" key="8">
    <source>
        <dbReference type="SAM" id="MobiDB-lite"/>
    </source>
</evidence>
<accession>A0A8H6YKR8</accession>
<keyword evidence="5 7" id="KW-0508">mRNA splicing</keyword>
<feature type="domain" description="Pre-mRNA-splicing factor SLU7" evidence="9">
    <location>
        <begin position="148"/>
        <end position="416"/>
    </location>
</feature>
<keyword evidence="6 7" id="KW-0539">Nucleus</keyword>
<comment type="caution">
    <text evidence="10">The sequence shown here is derived from an EMBL/GenBank/DDBJ whole genome shotgun (WGS) entry which is preliminary data.</text>
</comment>
<comment type="subunit">
    <text evidence="7">Associated with the spliceosome.</text>
</comment>
<evidence type="ECO:0000313" key="10">
    <source>
        <dbReference type="EMBL" id="KAF7361688.1"/>
    </source>
</evidence>
<sequence length="567" mass="63867">MVESIRLLLFIGMASTVGKLSREEFRRQKDLDAARKAGTAPAALDEEGRPINPHIPQYISQAPWYLDTGAPSLNHQRKNEEDKKNDAWYDRGVKAGPAAKKYRKGACENCGAMTHKKQDCLERPRRRGAKFTNKDIQADEIIQDVAAGYDAKRDRWNGYDVAEHKKVYEEYAAVDAARQKLREEEIDNQTTTDLAAVRKVAKASKAEKEGDADFGSSDEEDADEDKYADAADAVGQKMDTKTRITVRNLRIREDTAKYLINLDPESAYYDPKTRSMRDAPNKNIPAEEARFAGDNFFRYSGEAQDVQQLQLFAWQAAARGNDVHLNANPTQGELLHQEFKQKKEELKDTSKISILAKYGGAKYLQTAPKELLQGQTEDYVEYSRTGQVIKGREKAKAKSKYPEDVYVNNHTDVWGSWYDPSSGTWGYACCHSIIHVSYCSGKEGIEAAKASSAQNLLASTSGSTRAEPPRSLAETASTRDPSERVEQNFSKKRVGEGDVRLDEERLSRALQEEKKRKARADEDDDRSGKKRKNAGGSHDVTEEELEAYRMSRRMTEDPMANYVDEDL</sequence>
<feature type="compositionally biased region" description="Basic and acidic residues" evidence="8">
    <location>
        <begin position="546"/>
        <end position="556"/>
    </location>
</feature>
<dbReference type="GO" id="GO:0000398">
    <property type="term" value="P:mRNA splicing, via spliceosome"/>
    <property type="evidence" value="ECO:0007669"/>
    <property type="project" value="UniProtKB-UniRule"/>
</dbReference>
<dbReference type="Pfam" id="PF11708">
    <property type="entry name" value="Slu7"/>
    <property type="match status" value="1"/>
</dbReference>
<comment type="function">
    <text evidence="7">Involved in pre-mRNA splicing.</text>
</comment>
<dbReference type="Proteomes" id="UP000620124">
    <property type="component" value="Unassembled WGS sequence"/>
</dbReference>
<feature type="region of interest" description="Disordered" evidence="8">
    <location>
        <begin position="33"/>
        <end position="53"/>
    </location>
</feature>
<feature type="compositionally biased region" description="Basic and acidic residues" evidence="8">
    <location>
        <begin position="493"/>
        <end position="515"/>
    </location>
</feature>
<dbReference type="PANTHER" id="PTHR12942">
    <property type="entry name" value="STEP II SPLICING FACTOR SLU7"/>
    <property type="match status" value="1"/>
</dbReference>
<evidence type="ECO:0000256" key="6">
    <source>
        <dbReference type="ARBA" id="ARBA00023242"/>
    </source>
</evidence>
<dbReference type="GO" id="GO:0030628">
    <property type="term" value="F:pre-mRNA 3'-splice site binding"/>
    <property type="evidence" value="ECO:0007669"/>
    <property type="project" value="UniProtKB-UniRule"/>
</dbReference>
<evidence type="ECO:0000256" key="4">
    <source>
        <dbReference type="ARBA" id="ARBA00022728"/>
    </source>
</evidence>
<evidence type="ECO:0000256" key="1">
    <source>
        <dbReference type="ARBA" id="ARBA00004123"/>
    </source>
</evidence>
<feature type="region of interest" description="Disordered" evidence="8">
    <location>
        <begin position="459"/>
        <end position="567"/>
    </location>
</feature>
<comment type="subcellular location">
    <subcellularLocation>
        <location evidence="1 7">Nucleus</location>
    </subcellularLocation>
</comment>
<dbReference type="PANTHER" id="PTHR12942:SF2">
    <property type="entry name" value="PRE-MRNA-SPLICING FACTOR SLU7"/>
    <property type="match status" value="1"/>
</dbReference>
<evidence type="ECO:0000256" key="5">
    <source>
        <dbReference type="ARBA" id="ARBA00023187"/>
    </source>
</evidence>
<evidence type="ECO:0000313" key="11">
    <source>
        <dbReference type="Proteomes" id="UP000620124"/>
    </source>
</evidence>
<dbReference type="GO" id="GO:0005681">
    <property type="term" value="C:spliceosomal complex"/>
    <property type="evidence" value="ECO:0007669"/>
    <property type="project" value="UniProtKB-UniRule"/>
</dbReference>
<feature type="region of interest" description="Disordered" evidence="8">
    <location>
        <begin position="69"/>
        <end position="90"/>
    </location>
</feature>
<feature type="compositionally biased region" description="Acidic residues" evidence="8">
    <location>
        <begin position="212"/>
        <end position="226"/>
    </location>
</feature>
<dbReference type="InterPro" id="IPR039974">
    <property type="entry name" value="Splicing_factor_SLU7"/>
</dbReference>
<feature type="compositionally biased region" description="Basic and acidic residues" evidence="8">
    <location>
        <begin position="77"/>
        <end position="90"/>
    </location>
</feature>
<feature type="region of interest" description="Disordered" evidence="8">
    <location>
        <begin position="201"/>
        <end position="234"/>
    </location>
</feature>
<evidence type="ECO:0000256" key="3">
    <source>
        <dbReference type="ARBA" id="ARBA00022664"/>
    </source>
</evidence>
<name>A0A8H6YKR8_9AGAR</name>
<keyword evidence="4 7" id="KW-0747">Spliceosome</keyword>
<dbReference type="OrthoDB" id="249612at2759"/>
<dbReference type="InterPro" id="IPR021715">
    <property type="entry name" value="Slu7_dom"/>
</dbReference>
<organism evidence="10 11">
    <name type="scientific">Mycena venus</name>
    <dbReference type="NCBI Taxonomy" id="2733690"/>
    <lineage>
        <taxon>Eukaryota</taxon>
        <taxon>Fungi</taxon>
        <taxon>Dikarya</taxon>
        <taxon>Basidiomycota</taxon>
        <taxon>Agaricomycotina</taxon>
        <taxon>Agaricomycetes</taxon>
        <taxon>Agaricomycetidae</taxon>
        <taxon>Agaricales</taxon>
        <taxon>Marasmiineae</taxon>
        <taxon>Mycenaceae</taxon>
        <taxon>Mycena</taxon>
    </lineage>
</organism>
<dbReference type="AlphaFoldDB" id="A0A8H6YKR8"/>
<keyword evidence="11" id="KW-1185">Reference proteome</keyword>
<proteinExistence type="inferred from homology"/>
<gene>
    <name evidence="10" type="ORF">MVEN_00512300</name>
</gene>
<evidence type="ECO:0000259" key="9">
    <source>
        <dbReference type="Pfam" id="PF11708"/>
    </source>
</evidence>
<evidence type="ECO:0000256" key="2">
    <source>
        <dbReference type="ARBA" id="ARBA00007203"/>
    </source>
</evidence>
<keyword evidence="3 7" id="KW-0507">mRNA processing</keyword>
<dbReference type="EMBL" id="JACAZI010000004">
    <property type="protein sequence ID" value="KAF7361688.1"/>
    <property type="molecule type" value="Genomic_DNA"/>
</dbReference>
<evidence type="ECO:0000256" key="7">
    <source>
        <dbReference type="RuleBase" id="RU367071"/>
    </source>
</evidence>
<comment type="similarity">
    <text evidence="2 7">Belongs to the SLU7 family.</text>
</comment>